<comment type="caution">
    <text evidence="2">The sequence shown here is derived from an EMBL/GenBank/DDBJ whole genome shotgun (WGS) entry which is preliminary data.</text>
</comment>
<dbReference type="AlphaFoldDB" id="A0A0F3PZZ0"/>
<proteinExistence type="predicted"/>
<protein>
    <submittedName>
        <fullName evidence="2">Uncharacterized protein</fullName>
    </submittedName>
</protein>
<dbReference type="EMBL" id="LAOD01000020">
    <property type="protein sequence ID" value="KJV85823.1"/>
    <property type="molecule type" value="Genomic_DNA"/>
</dbReference>
<sequence length="68" mass="7508">MLRSTASEISLFTVVTTSALLFLQIPTTFSGFRLLSSRWSLMLDIGTTSPHVKCDKLGLRVKGITYLS</sequence>
<dbReference type="EMBL" id="LAOD01000021">
    <property type="protein sequence ID" value="KJV85738.1"/>
    <property type="molecule type" value="Genomic_DNA"/>
</dbReference>
<gene>
    <name evidence="2" type="ORF">APHCRT_0905</name>
    <name evidence="1" type="ORF">APHCRT_0914</name>
</gene>
<evidence type="ECO:0000313" key="1">
    <source>
        <dbReference type="EMBL" id="KJV85738.1"/>
    </source>
</evidence>
<organism evidence="2 3">
    <name type="scientific">Anaplasma phagocytophilum str. CRT53-1</name>
    <dbReference type="NCBI Taxonomy" id="1359157"/>
    <lineage>
        <taxon>Bacteria</taxon>
        <taxon>Pseudomonadati</taxon>
        <taxon>Pseudomonadota</taxon>
        <taxon>Alphaproteobacteria</taxon>
        <taxon>Rickettsiales</taxon>
        <taxon>Anaplasmataceae</taxon>
        <taxon>Anaplasma</taxon>
        <taxon>phagocytophilum group</taxon>
    </lineage>
</organism>
<accession>A0A0F3PZZ0</accession>
<evidence type="ECO:0000313" key="2">
    <source>
        <dbReference type="EMBL" id="KJV85823.1"/>
    </source>
</evidence>
<reference evidence="2 3" key="1">
    <citation type="submission" date="2015-01" db="EMBL/GenBank/DDBJ databases">
        <title>Genome Sequencing of Rickettsiales.</title>
        <authorList>
            <person name="Daugherty S.C."/>
            <person name="Su Q."/>
            <person name="Abolude K."/>
            <person name="Beier-Sexton M."/>
            <person name="Carlyon J.A."/>
            <person name="Carter R."/>
            <person name="Day N.P."/>
            <person name="Dumler S.J."/>
            <person name="Dyachenko V."/>
            <person name="Godinez A."/>
            <person name="Kurtti T.J."/>
            <person name="Lichay M."/>
            <person name="Mullins K.E."/>
            <person name="Ott S."/>
            <person name="Pappas-Brown V."/>
            <person name="Paris D.H."/>
            <person name="Patel P."/>
            <person name="Richards A.L."/>
            <person name="Sadzewicz L."/>
            <person name="Sears K."/>
            <person name="Seidman D."/>
            <person name="Sengamalay N."/>
            <person name="Stenos J."/>
            <person name="Tallon L.J."/>
            <person name="Vincent G."/>
            <person name="Fraser C.M."/>
            <person name="Munderloh U."/>
            <person name="Dunning-Hotopp J.C."/>
        </authorList>
    </citation>
    <scope>NUCLEOTIDE SEQUENCE [LARGE SCALE GENOMIC DNA]</scope>
    <source>
        <strain evidence="2 3">CRT53-1</strain>
    </source>
</reference>
<evidence type="ECO:0000313" key="3">
    <source>
        <dbReference type="Proteomes" id="UP000033722"/>
    </source>
</evidence>
<name>A0A0F3PZZ0_ANAPH</name>
<dbReference type="Proteomes" id="UP000033722">
    <property type="component" value="Unassembled WGS sequence"/>
</dbReference>